<gene>
    <name evidence="3" type="ORF">A1O3_03272</name>
</gene>
<accession>W9YAM9</accession>
<keyword evidence="4" id="KW-1185">Reference proteome</keyword>
<protein>
    <recommendedName>
        <fullName evidence="5">Peptidase S1 domain-containing protein</fullName>
    </recommendedName>
</protein>
<feature type="region of interest" description="Disordered" evidence="2">
    <location>
        <begin position="430"/>
        <end position="451"/>
    </location>
</feature>
<name>W9YAM9_9EURO</name>
<evidence type="ECO:0000256" key="2">
    <source>
        <dbReference type="SAM" id="MobiDB-lite"/>
    </source>
</evidence>
<dbReference type="SUPFAM" id="SSF50494">
    <property type="entry name" value="Trypsin-like serine proteases"/>
    <property type="match status" value="1"/>
</dbReference>
<reference evidence="3 4" key="1">
    <citation type="submission" date="2013-03" db="EMBL/GenBank/DDBJ databases">
        <title>The Genome Sequence of Capronia epimyces CBS 606.96.</title>
        <authorList>
            <consortium name="The Broad Institute Genomics Platform"/>
            <person name="Cuomo C."/>
            <person name="de Hoog S."/>
            <person name="Gorbushina A."/>
            <person name="Walker B."/>
            <person name="Young S.K."/>
            <person name="Zeng Q."/>
            <person name="Gargeya S."/>
            <person name="Fitzgerald M."/>
            <person name="Haas B."/>
            <person name="Abouelleil A."/>
            <person name="Allen A.W."/>
            <person name="Alvarado L."/>
            <person name="Arachchi H.M."/>
            <person name="Berlin A.M."/>
            <person name="Chapman S.B."/>
            <person name="Gainer-Dewar J."/>
            <person name="Goldberg J."/>
            <person name="Griggs A."/>
            <person name="Gujja S."/>
            <person name="Hansen M."/>
            <person name="Howarth C."/>
            <person name="Imamovic A."/>
            <person name="Ireland A."/>
            <person name="Larimer J."/>
            <person name="McCowan C."/>
            <person name="Murphy C."/>
            <person name="Pearson M."/>
            <person name="Poon T.W."/>
            <person name="Priest M."/>
            <person name="Roberts A."/>
            <person name="Saif S."/>
            <person name="Shea T."/>
            <person name="Sisk P."/>
            <person name="Sykes S."/>
            <person name="Wortman J."/>
            <person name="Nusbaum C."/>
            <person name="Birren B."/>
        </authorList>
    </citation>
    <scope>NUCLEOTIDE SEQUENCE [LARGE SCALE GENOMIC DNA]</scope>
    <source>
        <strain evidence="3 4">CBS 606.96</strain>
    </source>
</reference>
<dbReference type="STRING" id="1182542.W9YAM9"/>
<evidence type="ECO:0008006" key="5">
    <source>
        <dbReference type="Google" id="ProtNLM"/>
    </source>
</evidence>
<dbReference type="EMBL" id="AMGY01000003">
    <property type="protein sequence ID" value="EXJ86321.1"/>
    <property type="molecule type" value="Genomic_DNA"/>
</dbReference>
<dbReference type="OrthoDB" id="5424209at2759"/>
<dbReference type="Proteomes" id="UP000019478">
    <property type="component" value="Unassembled WGS sequence"/>
</dbReference>
<dbReference type="GeneID" id="19167400"/>
<dbReference type="RefSeq" id="XP_007731600.1">
    <property type="nucleotide sequence ID" value="XM_007733410.1"/>
</dbReference>
<keyword evidence="1" id="KW-0175">Coiled coil</keyword>
<sequence>MLPVSFPLTPNDVEQDFEDNLRKPLNHLLRQHQMSCKISTIQSHRPPAEEHHYVLIYARWSPGCQDTWIKIADLVLLKLKQLGRKSLKVLLTDRRGLVSPFTDPIAPDDSLLPDWPTMAHKILDAVAPNTTWLSLDLLWRWKEWPKYDIWRGSWKEENYESEPKKVKVVLVIQWESQEAWNSAISRVEAVIANNPIYKSRGVELELVRGGLFGLTLIRKPSFQPAPVTHLEEWWNEVPYMGASIGPESGIGSGSYGCTITLDDRPYGITACHVVLPTSDDRYTYADPEAQRHIDPRHIPLLETGATLGDIPGQLPVRMPSKQDLEDTERYYRDKIAEGKELLAGKLEFVQSIVEAGIEDQCSRRNLAELKECKEELRKYEELKAKASEGLTQTGGFSALGEATAFSGFRKDDESGMILDWALIPLSDSKAPKENKMPKSLGTKGFPSPPRSRKLTEFVDPRLYEHVYKRGRSSGLTDGYINSAKSVLHGLYTRVWPKEYDDEKKKVTLSRPWAVGIVPSLWLQPTAQFVFGMPGDSGAAIFNEKGEVKGILVAGCQGDTKMVYMMPVSEMIKDIKAKTGATKVGLPQGKRQD</sequence>
<dbReference type="InterPro" id="IPR009003">
    <property type="entry name" value="Peptidase_S1_PA"/>
</dbReference>
<comment type="caution">
    <text evidence="3">The sequence shown here is derived from an EMBL/GenBank/DDBJ whole genome shotgun (WGS) entry which is preliminary data.</text>
</comment>
<organism evidence="3 4">
    <name type="scientific">Capronia epimyces CBS 606.96</name>
    <dbReference type="NCBI Taxonomy" id="1182542"/>
    <lineage>
        <taxon>Eukaryota</taxon>
        <taxon>Fungi</taxon>
        <taxon>Dikarya</taxon>
        <taxon>Ascomycota</taxon>
        <taxon>Pezizomycotina</taxon>
        <taxon>Eurotiomycetes</taxon>
        <taxon>Chaetothyriomycetidae</taxon>
        <taxon>Chaetothyriales</taxon>
        <taxon>Herpotrichiellaceae</taxon>
        <taxon>Capronia</taxon>
    </lineage>
</organism>
<dbReference type="AlphaFoldDB" id="W9YAM9"/>
<evidence type="ECO:0000313" key="3">
    <source>
        <dbReference type="EMBL" id="EXJ86321.1"/>
    </source>
</evidence>
<dbReference type="HOGENOM" id="CLU_460783_0_0_1"/>
<evidence type="ECO:0000256" key="1">
    <source>
        <dbReference type="SAM" id="Coils"/>
    </source>
</evidence>
<proteinExistence type="predicted"/>
<evidence type="ECO:0000313" key="4">
    <source>
        <dbReference type="Proteomes" id="UP000019478"/>
    </source>
</evidence>
<dbReference type="eggNOG" id="ENOG502QR0D">
    <property type="taxonomic scope" value="Eukaryota"/>
</dbReference>
<feature type="coiled-coil region" evidence="1">
    <location>
        <begin position="362"/>
        <end position="389"/>
    </location>
</feature>